<comment type="subcellular location">
    <subcellularLocation>
        <location evidence="1">Cell membrane</location>
        <topology evidence="1">Multi-pass membrane protein</topology>
    </subcellularLocation>
    <subcellularLocation>
        <location evidence="16">Membrane</location>
        <topology evidence="16">Multi-pass membrane protein</topology>
    </subcellularLocation>
</comment>
<evidence type="ECO:0000256" key="8">
    <source>
        <dbReference type="ARBA" id="ARBA00022989"/>
    </source>
</evidence>
<dbReference type="Proteomes" id="UP001197114">
    <property type="component" value="Unassembled WGS sequence"/>
</dbReference>
<name>A0ABS6YI41_9ACTN</name>
<sequence>MDTIASLFSFITTPVSWVIVQFHSVYGKIFGPDTGWAWGLSIVSLVILIRICLIPLFVKQIKATRAMQTLQPEMKKIQERYKSDKQRQSEEMMKLYKESGTNPLSSCLPILAQSPFFFALYHVLNGIATGKEIGVIDGPLLESARKAHIFGAPLAAKFTDGADKVASLGASLTDVRVITAVMIILMSASQFFTQRQLMTKNVDTTVKTPFMQQQKMLMYVFPIMFAVFGINFPVGVLVYWLTTNVWTMGQQMFVIRRNPTPGSKAQAAYLERLQKQVTHHKKVRGRGNANVIKAIVAKGRDRNEFERKFINGLTKAGLAAQADGTVVESETVATATEDGATAAGAPRRQQPKRQSKAKRQSAIAQAAAKAEGEEEPKTSLEKAQDQPEDATPKAKPTGGSTTGNKPGSGTRSKAKSGQQRKGQQRPKHPSSKK</sequence>
<evidence type="ECO:0000256" key="5">
    <source>
        <dbReference type="ARBA" id="ARBA00022475"/>
    </source>
</evidence>
<evidence type="ECO:0000256" key="15">
    <source>
        <dbReference type="ARBA" id="ARBA00033342"/>
    </source>
</evidence>
<evidence type="ECO:0000256" key="7">
    <source>
        <dbReference type="ARBA" id="ARBA00022927"/>
    </source>
</evidence>
<proteinExistence type="inferred from homology"/>
<feature type="transmembrane region" description="Helical" evidence="18">
    <location>
        <begin position="7"/>
        <end position="24"/>
    </location>
</feature>
<dbReference type="EMBL" id="WMBF01000031">
    <property type="protein sequence ID" value="MBW5421078.1"/>
    <property type="molecule type" value="Genomic_DNA"/>
</dbReference>
<evidence type="ECO:0000256" key="13">
    <source>
        <dbReference type="ARBA" id="ARBA00031538"/>
    </source>
</evidence>
<evidence type="ECO:0000313" key="20">
    <source>
        <dbReference type="EMBL" id="MBW5421078.1"/>
    </source>
</evidence>
<evidence type="ECO:0000256" key="16">
    <source>
        <dbReference type="RuleBase" id="RU003945"/>
    </source>
</evidence>
<dbReference type="Pfam" id="PF02096">
    <property type="entry name" value="60KD_IMP"/>
    <property type="match status" value="1"/>
</dbReference>
<evidence type="ECO:0000256" key="11">
    <source>
        <dbReference type="ARBA" id="ARBA00025034"/>
    </source>
</evidence>
<evidence type="ECO:0000256" key="9">
    <source>
        <dbReference type="ARBA" id="ARBA00023136"/>
    </source>
</evidence>
<keyword evidence="9 18" id="KW-0472">Membrane</keyword>
<comment type="function">
    <text evidence="11">Required for the insertion and/or proper folding and/or complex formation of integral membrane proteins into the membrane. Involved in integration of membrane proteins that insert both dependently and independently of the Sec translocase complex, as well as at least some lipoproteins. Aids folding of multispanning membrane proteins.</text>
</comment>
<comment type="caution">
    <text evidence="20">The sequence shown here is derived from an EMBL/GenBank/DDBJ whole genome shotgun (WGS) entry which is preliminary data.</text>
</comment>
<dbReference type="NCBIfam" id="NF002350">
    <property type="entry name" value="PRK01315.1"/>
    <property type="match status" value="1"/>
</dbReference>
<dbReference type="InterPro" id="IPR028055">
    <property type="entry name" value="YidC/Oxa/ALB_C"/>
</dbReference>
<evidence type="ECO:0000256" key="4">
    <source>
        <dbReference type="ARBA" id="ARBA00022448"/>
    </source>
</evidence>
<keyword evidence="6 16" id="KW-0812">Transmembrane</keyword>
<evidence type="ECO:0000256" key="14">
    <source>
        <dbReference type="ARBA" id="ARBA00033245"/>
    </source>
</evidence>
<evidence type="ECO:0000256" key="3">
    <source>
        <dbReference type="ARBA" id="ARBA00015325"/>
    </source>
</evidence>
<comment type="subunit">
    <text evidence="12">Interacts with the Sec translocase complex via SecD. Specifically interacts with transmembrane segments of nascent integral membrane proteins during membrane integration.</text>
</comment>
<feature type="compositionally biased region" description="Low complexity" evidence="17">
    <location>
        <begin position="360"/>
        <end position="369"/>
    </location>
</feature>
<keyword evidence="4" id="KW-0813">Transport</keyword>
<comment type="similarity">
    <text evidence="2">Belongs to the OXA1/ALB3/YidC family. Type 1 subfamily.</text>
</comment>
<feature type="region of interest" description="Disordered" evidence="17">
    <location>
        <begin position="331"/>
        <end position="433"/>
    </location>
</feature>
<feature type="compositionally biased region" description="Basic residues" evidence="17">
    <location>
        <begin position="422"/>
        <end position="433"/>
    </location>
</feature>
<gene>
    <name evidence="20" type="primary">yidC</name>
    <name evidence="20" type="ORF">GKQ77_05790</name>
</gene>
<feature type="compositionally biased region" description="Polar residues" evidence="17">
    <location>
        <begin position="398"/>
        <end position="421"/>
    </location>
</feature>
<evidence type="ECO:0000256" key="6">
    <source>
        <dbReference type="ARBA" id="ARBA00022692"/>
    </source>
</evidence>
<keyword evidence="7" id="KW-0653">Protein transport</keyword>
<evidence type="ECO:0000256" key="18">
    <source>
        <dbReference type="SAM" id="Phobius"/>
    </source>
</evidence>
<keyword evidence="5" id="KW-1003">Cell membrane</keyword>
<keyword evidence="21" id="KW-1185">Reference proteome</keyword>
<evidence type="ECO:0000256" key="17">
    <source>
        <dbReference type="SAM" id="MobiDB-lite"/>
    </source>
</evidence>
<dbReference type="CDD" id="cd20070">
    <property type="entry name" value="5TM_YidC_Alb3"/>
    <property type="match status" value="1"/>
</dbReference>
<keyword evidence="8 18" id="KW-1133">Transmembrane helix</keyword>
<feature type="transmembrane region" description="Helical" evidence="18">
    <location>
        <begin position="217"/>
        <end position="241"/>
    </location>
</feature>
<dbReference type="PANTHER" id="PTHR12428:SF65">
    <property type="entry name" value="CYTOCHROME C OXIDASE ASSEMBLY PROTEIN COX18, MITOCHONDRIAL"/>
    <property type="match status" value="1"/>
</dbReference>
<feature type="transmembrane region" description="Helical" evidence="18">
    <location>
        <begin position="36"/>
        <end position="58"/>
    </location>
</feature>
<dbReference type="NCBIfam" id="TIGR03592">
    <property type="entry name" value="yidC_oxa1_cterm"/>
    <property type="match status" value="1"/>
</dbReference>
<dbReference type="RefSeq" id="WP_219687621.1">
    <property type="nucleotide sequence ID" value="NZ_WMBF01000031.1"/>
</dbReference>
<reference evidence="20 21" key="1">
    <citation type="submission" date="2019-11" db="EMBL/GenBank/DDBJ databases">
        <authorList>
            <person name="Ay H."/>
        </authorList>
    </citation>
    <scope>NUCLEOTIDE SEQUENCE [LARGE SCALE GENOMIC DNA]</scope>
    <source>
        <strain evidence="20 21">BG9H</strain>
    </source>
</reference>
<keyword evidence="10" id="KW-0143">Chaperone</keyword>
<protein>
    <recommendedName>
        <fullName evidence="3">Membrane protein insertase YidC</fullName>
    </recommendedName>
    <alternativeName>
        <fullName evidence="15">Foldase YidC</fullName>
    </alternativeName>
    <alternativeName>
        <fullName evidence="14">Membrane integrase YidC</fullName>
    </alternativeName>
    <alternativeName>
        <fullName evidence="13">Membrane protein YidC</fullName>
    </alternativeName>
</protein>
<dbReference type="InterPro" id="IPR047196">
    <property type="entry name" value="YidC_ALB_C"/>
</dbReference>
<organism evidence="20 21">
    <name type="scientific">Streptomyces anatolicus</name>
    <dbReference type="NCBI Taxonomy" id="2675858"/>
    <lineage>
        <taxon>Bacteria</taxon>
        <taxon>Bacillati</taxon>
        <taxon>Actinomycetota</taxon>
        <taxon>Actinomycetes</taxon>
        <taxon>Kitasatosporales</taxon>
        <taxon>Streptomycetaceae</taxon>
        <taxon>Streptomyces</taxon>
    </lineage>
</organism>
<feature type="compositionally biased region" description="Basic and acidic residues" evidence="17">
    <location>
        <begin position="375"/>
        <end position="385"/>
    </location>
</feature>
<evidence type="ECO:0000259" key="19">
    <source>
        <dbReference type="Pfam" id="PF02096"/>
    </source>
</evidence>
<evidence type="ECO:0000256" key="10">
    <source>
        <dbReference type="ARBA" id="ARBA00023186"/>
    </source>
</evidence>
<dbReference type="PANTHER" id="PTHR12428">
    <property type="entry name" value="OXA1"/>
    <property type="match status" value="1"/>
</dbReference>
<accession>A0ABS6YI41</accession>
<dbReference type="InterPro" id="IPR001708">
    <property type="entry name" value="YidC/ALB3/OXA1/COX18"/>
</dbReference>
<evidence type="ECO:0000256" key="1">
    <source>
        <dbReference type="ARBA" id="ARBA00004651"/>
    </source>
</evidence>
<evidence type="ECO:0000256" key="12">
    <source>
        <dbReference type="ARBA" id="ARBA00026028"/>
    </source>
</evidence>
<evidence type="ECO:0000313" key="21">
    <source>
        <dbReference type="Proteomes" id="UP001197114"/>
    </source>
</evidence>
<feature type="compositionally biased region" description="Basic residues" evidence="17">
    <location>
        <begin position="349"/>
        <end position="359"/>
    </location>
</feature>
<evidence type="ECO:0000256" key="2">
    <source>
        <dbReference type="ARBA" id="ARBA00010527"/>
    </source>
</evidence>
<feature type="compositionally biased region" description="Low complexity" evidence="17">
    <location>
        <begin position="331"/>
        <end position="345"/>
    </location>
</feature>
<feature type="domain" description="Membrane insertase YidC/Oxa/ALB C-terminal" evidence="19">
    <location>
        <begin position="38"/>
        <end position="255"/>
    </location>
</feature>